<dbReference type="Gene3D" id="1.10.4080.10">
    <property type="entry name" value="ADP-ribosylation/Crystallin J1"/>
    <property type="match status" value="1"/>
</dbReference>
<feature type="non-terminal residue" evidence="1">
    <location>
        <position position="69"/>
    </location>
</feature>
<sequence length="69" mass="7914">MCKTTHFDPRCIASCLAVCLTITHLVKNKVNDNEIEPLIKRVQEETIQILGDNLSGEHRELFVWHIDPS</sequence>
<proteinExistence type="predicted"/>
<dbReference type="InterPro" id="IPR036705">
    <property type="entry name" value="Ribosyl_crysJ1_sf"/>
</dbReference>
<organism evidence="1 2">
    <name type="scientific">Rotaria socialis</name>
    <dbReference type="NCBI Taxonomy" id="392032"/>
    <lineage>
        <taxon>Eukaryota</taxon>
        <taxon>Metazoa</taxon>
        <taxon>Spiralia</taxon>
        <taxon>Gnathifera</taxon>
        <taxon>Rotifera</taxon>
        <taxon>Eurotatoria</taxon>
        <taxon>Bdelloidea</taxon>
        <taxon>Philodinida</taxon>
        <taxon>Philodinidae</taxon>
        <taxon>Rotaria</taxon>
    </lineage>
</organism>
<dbReference type="AlphaFoldDB" id="A0A822FMJ9"/>
<dbReference type="Proteomes" id="UP000663848">
    <property type="component" value="Unassembled WGS sequence"/>
</dbReference>
<dbReference type="SUPFAM" id="SSF101478">
    <property type="entry name" value="ADP-ribosylglycohydrolase"/>
    <property type="match status" value="1"/>
</dbReference>
<evidence type="ECO:0000313" key="1">
    <source>
        <dbReference type="EMBL" id="CAF5133789.1"/>
    </source>
</evidence>
<name>A0A822FMJ9_9BILA</name>
<evidence type="ECO:0000313" key="2">
    <source>
        <dbReference type="Proteomes" id="UP000663848"/>
    </source>
</evidence>
<dbReference type="EMBL" id="CAJOBR010086639">
    <property type="protein sequence ID" value="CAF5133789.1"/>
    <property type="molecule type" value="Genomic_DNA"/>
</dbReference>
<comment type="caution">
    <text evidence="1">The sequence shown here is derived from an EMBL/GenBank/DDBJ whole genome shotgun (WGS) entry which is preliminary data.</text>
</comment>
<protein>
    <submittedName>
        <fullName evidence="1">Uncharacterized protein</fullName>
    </submittedName>
</protein>
<reference evidence="1" key="1">
    <citation type="submission" date="2021-02" db="EMBL/GenBank/DDBJ databases">
        <authorList>
            <person name="Nowell W R."/>
        </authorList>
    </citation>
    <scope>NUCLEOTIDE SEQUENCE</scope>
</reference>
<accession>A0A822FMJ9</accession>
<gene>
    <name evidence="1" type="ORF">QYT958_LOCUS47073</name>
</gene>